<dbReference type="GO" id="GO:0009308">
    <property type="term" value="P:amine metabolic process"/>
    <property type="evidence" value="ECO:0007669"/>
    <property type="project" value="UniProtKB-UniRule"/>
</dbReference>
<evidence type="ECO:0000256" key="8">
    <source>
        <dbReference type="ARBA" id="ARBA00023002"/>
    </source>
</evidence>
<evidence type="ECO:0000256" key="5">
    <source>
        <dbReference type="ARBA" id="ARBA00022729"/>
    </source>
</evidence>
<dbReference type="PIRSF" id="PIRSF000192">
    <property type="entry name" value="Amine_dh_beta"/>
    <property type="match status" value="1"/>
</dbReference>
<feature type="domain" description="Methylamine/Aralkylamine dehydrogenase light chain C-terminal" evidence="17">
    <location>
        <begin position="76"/>
        <end position="184"/>
    </location>
</feature>
<keyword evidence="7 10" id="KW-0249">Electron transport</keyword>
<feature type="disulfide bond" evidence="13">
    <location>
        <begin position="81"/>
        <end position="146"/>
    </location>
</feature>
<protein>
    <recommendedName>
        <fullName evidence="10">Methylamine dehydrogenase (amicyanin)</fullName>
        <ecNumber evidence="10">1.4.9.1</ecNumber>
    </recommendedName>
</protein>
<feature type="binding site" evidence="12">
    <location>
        <position position="90"/>
    </location>
    <ligand>
        <name>substrate</name>
    </ligand>
</feature>
<dbReference type="Gene3D" id="2.60.30.10">
    <property type="entry name" value="Methylamine/Aralkylamine dehydrogenase light chain"/>
    <property type="match status" value="1"/>
</dbReference>
<dbReference type="PROSITE" id="PS51318">
    <property type="entry name" value="TAT"/>
    <property type="match status" value="1"/>
</dbReference>
<organism evidence="18 19">
    <name type="scientific">Gimibacter soli</name>
    <dbReference type="NCBI Taxonomy" id="3024400"/>
    <lineage>
        <taxon>Bacteria</taxon>
        <taxon>Pseudomonadati</taxon>
        <taxon>Pseudomonadota</taxon>
        <taxon>Alphaproteobacteria</taxon>
        <taxon>Kordiimonadales</taxon>
        <taxon>Temperatibacteraceae</taxon>
        <taxon>Gimibacter</taxon>
    </lineage>
</organism>
<comment type="function">
    <text evidence="10">Methylamine dehydrogenase carries out the oxidation of methylamine. Electrons are passed from methylamine dehydrogenase to amicyanin.</text>
</comment>
<evidence type="ECO:0000256" key="9">
    <source>
        <dbReference type="ARBA" id="ARBA00023157"/>
    </source>
</evidence>
<dbReference type="EC" id="1.4.9.1" evidence="10"/>
<feature type="modified residue" description="Tryptophylquinone" evidence="15">
    <location>
        <position position="115"/>
    </location>
</feature>
<comment type="catalytic activity">
    <reaction evidence="10">
        <text>2 oxidized [amicyanin] + methylamine + H2O = 2 reduced [amicyanin] + formaldehyde + NH4(+) + 2 H(+)</text>
        <dbReference type="Rhea" id="RHEA:30207"/>
        <dbReference type="Rhea" id="RHEA-COMP:11100"/>
        <dbReference type="Rhea" id="RHEA-COMP:11101"/>
        <dbReference type="ChEBI" id="CHEBI:15377"/>
        <dbReference type="ChEBI" id="CHEBI:15378"/>
        <dbReference type="ChEBI" id="CHEBI:16842"/>
        <dbReference type="ChEBI" id="CHEBI:28938"/>
        <dbReference type="ChEBI" id="CHEBI:29036"/>
        <dbReference type="ChEBI" id="CHEBI:49552"/>
        <dbReference type="ChEBI" id="CHEBI:59338"/>
        <dbReference type="EC" id="1.4.9.1"/>
    </reaction>
</comment>
<dbReference type="InterPro" id="IPR016008">
    <property type="entry name" value="Amine_DH_Ltc"/>
</dbReference>
<keyword evidence="6 10" id="KW-0574">Periplasm</keyword>
<keyword evidence="9" id="KW-1015">Disulfide bond</keyword>
<keyword evidence="19" id="KW-1185">Reference proteome</keyword>
<feature type="active site" description="Proton acceptor" evidence="11">
    <location>
        <position position="134"/>
    </location>
</feature>
<evidence type="ECO:0000259" key="17">
    <source>
        <dbReference type="Pfam" id="PF02975"/>
    </source>
</evidence>
<comment type="pathway">
    <text evidence="10">One-carbon metabolism; methylamine degradation; formaldehyde from methylamine: step 1/1.</text>
</comment>
<comment type="subcellular location">
    <subcellularLocation>
        <location evidence="1 10">Periplasm</location>
    </subcellularLocation>
</comment>
<dbReference type="AlphaFoldDB" id="A0AAE9XTZ7"/>
<evidence type="ECO:0000256" key="2">
    <source>
        <dbReference type="ARBA" id="ARBA00010711"/>
    </source>
</evidence>
<proteinExistence type="inferred from homology"/>
<evidence type="ECO:0000256" key="12">
    <source>
        <dbReference type="PIRSR" id="PIRSR000192-2"/>
    </source>
</evidence>
<dbReference type="KEGG" id="gso:PH603_12725"/>
<sequence length="188" mass="19857">MMKKLDQKVERLARGLAHRTSRRSLLTLIGSAIAGGVAIPLLPVARASSPQHGGQGEGNGYPGVASQSTGNPQDPGDPTSCDYWRYCAIDGFLCSCCGGTQNSCPPGTEMSPITWIGTCQNPADGVNYIISYNDCCGKSSCGRCMCNRNESDLPMVRPQANNDINWCLGTASTIYNCSTAIIIGTALE</sequence>
<dbReference type="GO" id="GO:0042597">
    <property type="term" value="C:periplasmic space"/>
    <property type="evidence" value="ECO:0007669"/>
    <property type="project" value="UniProtKB-SubCell"/>
</dbReference>
<evidence type="ECO:0000256" key="13">
    <source>
        <dbReference type="PIRSR" id="PIRSR000192-4"/>
    </source>
</evidence>
<keyword evidence="8 10" id="KW-0560">Oxidoreductase</keyword>
<evidence type="ECO:0000256" key="15">
    <source>
        <dbReference type="PIRSR" id="PIRSR000192-6"/>
    </source>
</evidence>
<dbReference type="GO" id="GO:0030058">
    <property type="term" value="F:aliphatic amine dehydrogenase activity"/>
    <property type="evidence" value="ECO:0007669"/>
    <property type="project" value="UniProtKB-UniRule"/>
</dbReference>
<keyword evidence="3 10" id="KW-0813">Transport</keyword>
<feature type="disulfide bond" evidence="13">
    <location>
        <begin position="96"/>
        <end position="144"/>
    </location>
</feature>
<evidence type="ECO:0000256" key="7">
    <source>
        <dbReference type="ARBA" id="ARBA00022982"/>
    </source>
</evidence>
<gene>
    <name evidence="18" type="ORF">PH603_12725</name>
</gene>
<name>A0AAE9XTZ7_9PROT</name>
<feature type="cross-link" description="Tryptophan tryptophylquinone (Trp-Trp)" evidence="14">
    <location>
        <begin position="115"/>
        <end position="166"/>
    </location>
</feature>
<evidence type="ECO:0000256" key="1">
    <source>
        <dbReference type="ARBA" id="ARBA00004418"/>
    </source>
</evidence>
<evidence type="ECO:0000256" key="11">
    <source>
        <dbReference type="PIRSR" id="PIRSR000192-1"/>
    </source>
</evidence>
<evidence type="ECO:0000256" key="3">
    <source>
        <dbReference type="ARBA" id="ARBA00022448"/>
    </source>
</evidence>
<evidence type="ECO:0000256" key="6">
    <source>
        <dbReference type="ARBA" id="ARBA00022764"/>
    </source>
</evidence>
<dbReference type="Pfam" id="PF02975">
    <property type="entry name" value="Me-amine-dh_L"/>
    <property type="match status" value="1"/>
</dbReference>
<dbReference type="Proteomes" id="UP001217500">
    <property type="component" value="Chromosome"/>
</dbReference>
<feature type="disulfide bond" evidence="13">
    <location>
        <begin position="136"/>
        <end position="167"/>
    </location>
</feature>
<dbReference type="InterPro" id="IPR013504">
    <property type="entry name" value="MADH/AADH_Ltc_C_dom"/>
</dbReference>
<keyword evidence="4" id="KW-0824">TTQ</keyword>
<dbReference type="InterPro" id="IPR006311">
    <property type="entry name" value="TAT_signal"/>
</dbReference>
<dbReference type="GO" id="GO:0052876">
    <property type="term" value="F:methylamine dehydrogenase (amicyanin) activity"/>
    <property type="evidence" value="ECO:0007669"/>
    <property type="project" value="UniProtKB-EC"/>
</dbReference>
<dbReference type="EMBL" id="CP116805">
    <property type="protein sequence ID" value="WCL53403.1"/>
    <property type="molecule type" value="Genomic_DNA"/>
</dbReference>
<evidence type="ECO:0000256" key="10">
    <source>
        <dbReference type="PIRNR" id="PIRNR000192"/>
    </source>
</evidence>
<reference evidence="18" key="1">
    <citation type="submission" date="2023-01" db="EMBL/GenBank/DDBJ databases">
        <title>The genome sequence of Kordiimonadaceae bacterium 6D33.</title>
        <authorList>
            <person name="Liu Y."/>
        </authorList>
    </citation>
    <scope>NUCLEOTIDE SEQUENCE</scope>
    <source>
        <strain evidence="18">6D33</strain>
    </source>
</reference>
<evidence type="ECO:0000313" key="18">
    <source>
        <dbReference type="EMBL" id="WCL53403.1"/>
    </source>
</evidence>
<feature type="binding site" evidence="12">
    <location>
        <begin position="162"/>
        <end position="164"/>
    </location>
    <ligand>
        <name>substrate</name>
    </ligand>
</feature>
<feature type="active site" description="Tryptophylquinone 6'-substrate hemiaminal intermediate" evidence="11">
    <location>
        <position position="115"/>
    </location>
</feature>
<evidence type="ECO:0000256" key="16">
    <source>
        <dbReference type="SAM" id="MobiDB-lite"/>
    </source>
</evidence>
<accession>A0AAE9XTZ7</accession>
<evidence type="ECO:0000256" key="4">
    <source>
        <dbReference type="ARBA" id="ARBA00022709"/>
    </source>
</evidence>
<feature type="disulfide bond" evidence="13">
    <location>
        <begin position="97"/>
        <end position="141"/>
    </location>
</feature>
<dbReference type="InterPro" id="IPR036560">
    <property type="entry name" value="MADH/AADH_L_sf"/>
</dbReference>
<evidence type="ECO:0000313" key="19">
    <source>
        <dbReference type="Proteomes" id="UP001217500"/>
    </source>
</evidence>
<comment type="similarity">
    <text evidence="2 10">Belongs to the aromatic amine dehydrogenase light chain family.</text>
</comment>
<feature type="disulfide bond" evidence="13">
    <location>
        <begin position="104"/>
        <end position="135"/>
    </location>
</feature>
<evidence type="ECO:0000256" key="14">
    <source>
        <dbReference type="PIRSR" id="PIRSR000192-5"/>
    </source>
</evidence>
<keyword evidence="5" id="KW-0732">Signal</keyword>
<feature type="disulfide bond" evidence="13">
    <location>
        <begin position="94"/>
        <end position="177"/>
    </location>
</feature>
<feature type="region of interest" description="Disordered" evidence="16">
    <location>
        <begin position="48"/>
        <end position="76"/>
    </location>
</feature>
<dbReference type="SUPFAM" id="SSF57561">
    <property type="entry name" value="Methylamine dehydrogenase, L chain"/>
    <property type="match status" value="1"/>
</dbReference>
<feature type="disulfide bond" evidence="13">
    <location>
        <begin position="87"/>
        <end position="119"/>
    </location>
</feature>
<comment type="subunit">
    <text evidence="10">Heterotetramer of two light and two heavy chains.</text>
</comment>